<gene>
    <name evidence="3" type="ORF">FrCorBMG51_11540</name>
</gene>
<reference evidence="3 4" key="1">
    <citation type="submission" date="2014-12" db="EMBL/GenBank/DDBJ databases">
        <title>Frankia sp. BMG5.1 draft genome.</title>
        <authorList>
            <person name="Gtari M."/>
            <person name="Ghodhbane-Gtari F."/>
            <person name="Nouioui I."/>
            <person name="Ktari A."/>
            <person name="Hezbri K."/>
            <person name="Mimouni W."/>
            <person name="Sbissi I."/>
            <person name="Ayari A."/>
            <person name="Yamanaka T."/>
            <person name="Normand P."/>
            <person name="Tisa L.S."/>
            <person name="Boudabous A."/>
        </authorList>
    </citation>
    <scope>NUCLEOTIDE SEQUENCE [LARGE SCALE GENOMIC DNA]</scope>
    <source>
        <strain evidence="3 4">BMG5.1</strain>
    </source>
</reference>
<evidence type="ECO:0000259" key="2">
    <source>
        <dbReference type="Pfam" id="PF13460"/>
    </source>
</evidence>
<proteinExistence type="predicted"/>
<comment type="caution">
    <text evidence="3">The sequence shown here is derived from an EMBL/GenBank/DDBJ whole genome shotgun (WGS) entry which is preliminary data.</text>
</comment>
<feature type="domain" description="NAD(P)-binding" evidence="2">
    <location>
        <begin position="8"/>
        <end position="128"/>
    </location>
</feature>
<name>A0ABR5F434_9ACTN</name>
<dbReference type="EMBL" id="JWIO01000015">
    <property type="protein sequence ID" value="KLL11388.1"/>
    <property type="molecule type" value="Genomic_DNA"/>
</dbReference>
<dbReference type="Pfam" id="PF13460">
    <property type="entry name" value="NAD_binding_10"/>
    <property type="match status" value="1"/>
</dbReference>
<evidence type="ECO:0000256" key="1">
    <source>
        <dbReference type="SAM" id="MobiDB-lite"/>
    </source>
</evidence>
<dbReference type="InterPro" id="IPR051783">
    <property type="entry name" value="NAD(P)-dependent_oxidoreduct"/>
</dbReference>
<evidence type="ECO:0000313" key="3">
    <source>
        <dbReference type="EMBL" id="KLL11388.1"/>
    </source>
</evidence>
<organism evidence="3 4">
    <name type="scientific">Protofrankia coriariae</name>
    <dbReference type="NCBI Taxonomy" id="1562887"/>
    <lineage>
        <taxon>Bacteria</taxon>
        <taxon>Bacillati</taxon>
        <taxon>Actinomycetota</taxon>
        <taxon>Actinomycetes</taxon>
        <taxon>Frankiales</taxon>
        <taxon>Frankiaceae</taxon>
        <taxon>Protofrankia</taxon>
    </lineage>
</organism>
<feature type="region of interest" description="Disordered" evidence="1">
    <location>
        <begin position="249"/>
        <end position="271"/>
    </location>
</feature>
<evidence type="ECO:0000313" key="4">
    <source>
        <dbReference type="Proteomes" id="UP000035425"/>
    </source>
</evidence>
<dbReference type="PANTHER" id="PTHR48079">
    <property type="entry name" value="PROTEIN YEEZ"/>
    <property type="match status" value="1"/>
</dbReference>
<dbReference type="InterPro" id="IPR036291">
    <property type="entry name" value="NAD(P)-bd_dom_sf"/>
</dbReference>
<dbReference type="PANTHER" id="PTHR48079:SF6">
    <property type="entry name" value="NAD(P)-BINDING DOMAIN-CONTAINING PROTEIN-RELATED"/>
    <property type="match status" value="1"/>
</dbReference>
<dbReference type="Gene3D" id="3.40.50.720">
    <property type="entry name" value="NAD(P)-binding Rossmann-like Domain"/>
    <property type="match status" value="1"/>
</dbReference>
<protein>
    <submittedName>
        <fullName evidence="3">Epimerase</fullName>
    </submittedName>
</protein>
<dbReference type="SUPFAM" id="SSF51735">
    <property type="entry name" value="NAD(P)-binding Rossmann-fold domains"/>
    <property type="match status" value="1"/>
</dbReference>
<dbReference type="InterPro" id="IPR016040">
    <property type="entry name" value="NAD(P)-bd_dom"/>
</dbReference>
<accession>A0ABR5F434</accession>
<dbReference type="Proteomes" id="UP000035425">
    <property type="component" value="Unassembled WGS sequence"/>
</dbReference>
<sequence>MSEIVLTGSTGVLGRRAVSELLAAGHRVTGVTRSAPGRERLESLGARAVDGDVFDEASLRDAFDGADAVVNLLTHIPTPDRMADPSAWAENDRLRIEASAAIARAVQAAGARRLVQESIAFVYTEGGETWLDEDAPVTGGGVTSSSLTAERNARELFDGDTVVLRFGLFMGPDSGSTLATLQAAHAGTSTAAGPPGAYRPTIWLDDAAAAIPAALSIPAGTYNVVDADPPTNAEIDAALAAAVGRDALRRQAPRDGPMARSQRVSSRRLREASGWTPRLRAGTEIWSQITR</sequence>
<keyword evidence="4" id="KW-1185">Reference proteome</keyword>